<dbReference type="Proteomes" id="UP000053372">
    <property type="component" value="Unassembled WGS sequence"/>
</dbReference>
<reference evidence="2 3" key="1">
    <citation type="journal article" date="2015" name="Genome Announc.">
        <title>Draft Genome of the Euendolithic (true boring) Cyanobacterium Mastigocoleus testarum strain BC008.</title>
        <authorList>
            <person name="Guida B.S."/>
            <person name="Garcia-Pichel F."/>
        </authorList>
    </citation>
    <scope>NUCLEOTIDE SEQUENCE [LARGE SCALE GENOMIC DNA]</scope>
    <source>
        <strain evidence="2 3">BC008</strain>
    </source>
</reference>
<keyword evidence="1" id="KW-0472">Membrane</keyword>
<sequence>MTEWIDVVLEEYRTLRAESLLAMQTQQSVLRFGLGSVGVVIGAGFTSWNQINLASIVFLVLLPLICYAVLIIWIGEVARMIRAGYFLLQLEEKINQKFLSQYPNETKPLSWETYLRNSNGISGTPQLQWNYLIIIALFFLLAFISIVVGNINLWSSTYRDQLIWVNLFELFFFTLVFIYIFVTGKRFK</sequence>
<keyword evidence="3" id="KW-1185">Reference proteome</keyword>
<proteinExistence type="predicted"/>
<accession>A0A0V7ZFQ2</accession>
<dbReference type="AlphaFoldDB" id="A0A0V7ZFQ2"/>
<keyword evidence="1" id="KW-0812">Transmembrane</keyword>
<dbReference type="OrthoDB" id="3680611at2"/>
<feature type="transmembrane region" description="Helical" evidence="1">
    <location>
        <begin position="29"/>
        <end position="48"/>
    </location>
</feature>
<feature type="transmembrane region" description="Helical" evidence="1">
    <location>
        <begin position="131"/>
        <end position="151"/>
    </location>
</feature>
<feature type="transmembrane region" description="Helical" evidence="1">
    <location>
        <begin position="163"/>
        <end position="182"/>
    </location>
</feature>
<evidence type="ECO:0000256" key="1">
    <source>
        <dbReference type="SAM" id="Phobius"/>
    </source>
</evidence>
<dbReference type="EMBL" id="LMTZ01000140">
    <property type="protein sequence ID" value="KST63265.1"/>
    <property type="molecule type" value="Genomic_DNA"/>
</dbReference>
<organism evidence="2 3">
    <name type="scientific">Mastigocoleus testarum BC008</name>
    <dbReference type="NCBI Taxonomy" id="371196"/>
    <lineage>
        <taxon>Bacteria</taxon>
        <taxon>Bacillati</taxon>
        <taxon>Cyanobacteriota</taxon>
        <taxon>Cyanophyceae</taxon>
        <taxon>Nostocales</taxon>
        <taxon>Hapalosiphonaceae</taxon>
        <taxon>Mastigocoleus</taxon>
    </lineage>
</organism>
<dbReference type="RefSeq" id="WP_027841552.1">
    <property type="nucleotide sequence ID" value="NZ_LMTZ01000140.1"/>
</dbReference>
<name>A0A0V7ZFQ2_9CYAN</name>
<comment type="caution">
    <text evidence="2">The sequence shown here is derived from an EMBL/GenBank/DDBJ whole genome shotgun (WGS) entry which is preliminary data.</text>
</comment>
<gene>
    <name evidence="2" type="ORF">BC008_38945</name>
</gene>
<evidence type="ECO:0000313" key="3">
    <source>
        <dbReference type="Proteomes" id="UP000053372"/>
    </source>
</evidence>
<protein>
    <submittedName>
        <fullName evidence="2">Uncharacterized protein</fullName>
    </submittedName>
</protein>
<keyword evidence="1" id="KW-1133">Transmembrane helix</keyword>
<feature type="transmembrane region" description="Helical" evidence="1">
    <location>
        <begin position="54"/>
        <end position="74"/>
    </location>
</feature>
<evidence type="ECO:0000313" key="2">
    <source>
        <dbReference type="EMBL" id="KST63265.1"/>
    </source>
</evidence>